<dbReference type="RefSeq" id="WP_382379499.1">
    <property type="nucleotide sequence ID" value="NZ_JBHRZI010000045.1"/>
</dbReference>
<proteinExistence type="predicted"/>
<accession>A0ABV8C7F4</accession>
<organism evidence="1 2">
    <name type="scientific">Lentzea rhizosphaerae</name>
    <dbReference type="NCBI Taxonomy" id="2041025"/>
    <lineage>
        <taxon>Bacteria</taxon>
        <taxon>Bacillati</taxon>
        <taxon>Actinomycetota</taxon>
        <taxon>Actinomycetes</taxon>
        <taxon>Pseudonocardiales</taxon>
        <taxon>Pseudonocardiaceae</taxon>
        <taxon>Lentzea</taxon>
    </lineage>
</organism>
<gene>
    <name evidence="1" type="ORF">ACFOWZ_41605</name>
</gene>
<name>A0ABV8C7F4_9PSEU</name>
<sequence length="200" mass="22141">MADVMVTAWSNGDGWLSVDTAEWIAERAELCEELTNELREWMDERGHRDPTARVLVLWAKERTGEDPIGLYGDGLFWAHNTCNVENILSDDLGFLVFSAGGELGDLMVTMSGDGGLYGQPEVYRDTTTDTAYWADYAHAVGCCANGHQWETCDGYRLHCVNGGLFDGAPTISGQARVPFGDRERAYIACPQCRKSLRFTA</sequence>
<evidence type="ECO:0000313" key="2">
    <source>
        <dbReference type="Proteomes" id="UP001595690"/>
    </source>
</evidence>
<comment type="caution">
    <text evidence="1">The sequence shown here is derived from an EMBL/GenBank/DDBJ whole genome shotgun (WGS) entry which is preliminary data.</text>
</comment>
<dbReference type="Proteomes" id="UP001595690">
    <property type="component" value="Unassembled WGS sequence"/>
</dbReference>
<evidence type="ECO:0000313" key="1">
    <source>
        <dbReference type="EMBL" id="MFC3898003.1"/>
    </source>
</evidence>
<protein>
    <submittedName>
        <fullName evidence="1">Uncharacterized protein</fullName>
    </submittedName>
</protein>
<dbReference type="EMBL" id="JBHRZI010000045">
    <property type="protein sequence ID" value="MFC3898003.1"/>
    <property type="molecule type" value="Genomic_DNA"/>
</dbReference>
<reference evidence="2" key="1">
    <citation type="journal article" date="2019" name="Int. J. Syst. Evol. Microbiol.">
        <title>The Global Catalogue of Microorganisms (GCM) 10K type strain sequencing project: providing services to taxonomists for standard genome sequencing and annotation.</title>
        <authorList>
            <consortium name="The Broad Institute Genomics Platform"/>
            <consortium name="The Broad Institute Genome Sequencing Center for Infectious Disease"/>
            <person name="Wu L."/>
            <person name="Ma J."/>
        </authorList>
    </citation>
    <scope>NUCLEOTIDE SEQUENCE [LARGE SCALE GENOMIC DNA]</scope>
    <source>
        <strain evidence="2">CGMCC 4.7405</strain>
    </source>
</reference>
<keyword evidence="2" id="KW-1185">Reference proteome</keyword>